<sequence>MAVFLVLRRCFVCYLILRCFGRVLAPFLFDLNYPLPVADDISVEEQQVAAHHEVLAGPSSFFLTPSVTQHSNIGSNRRKCRDEEPSNSSASSSLTPVENVETLADPKHKKARVDLIRPEISYLDDFHYISGAKSSVAVVREWQSIFEERLGSKQFDSTSAGRAKAVIHPNLRFAMMRSKNRTPPGLVVLKVLLKTSDHVQSYEKWRKLFKMLITYVYELHQVVLIKSGMTAPAHRLQHHRLFDWLVKEIYQPGYGNLPVIGIIQAPYPDWKGDRPLEGFGRTQIELIDYFSGDGEHEAAAKKAVYLVATYQEQNPGKCISVDSAHSIHDDAYHYNVP</sequence>
<dbReference type="EnsemblFungi" id="PTTG_12034-t43_1">
    <property type="protein sequence ID" value="PTTG_12034-t43_1-p1"/>
    <property type="gene ID" value="PTTG_12034"/>
</dbReference>
<evidence type="ECO:0000313" key="3">
    <source>
        <dbReference type="EMBL" id="OAV94367.1"/>
    </source>
</evidence>
<reference evidence="4 5" key="3">
    <citation type="journal article" date="2017" name="G3 (Bethesda)">
        <title>Comparative analysis highlights variable genome content of wheat rusts and divergence of the mating loci.</title>
        <authorList>
            <person name="Cuomo C.A."/>
            <person name="Bakkeren G."/>
            <person name="Khalil H.B."/>
            <person name="Panwar V."/>
            <person name="Joly D."/>
            <person name="Linning R."/>
            <person name="Sakthikumar S."/>
            <person name="Song X."/>
            <person name="Adiconis X."/>
            <person name="Fan L."/>
            <person name="Goldberg J.M."/>
            <person name="Levin J.Z."/>
            <person name="Young S."/>
            <person name="Zeng Q."/>
            <person name="Anikster Y."/>
            <person name="Bruce M."/>
            <person name="Wang M."/>
            <person name="Yin C."/>
            <person name="McCallum B."/>
            <person name="Szabo L.J."/>
            <person name="Hulbert S."/>
            <person name="Chen X."/>
            <person name="Fellers J.P."/>
        </authorList>
    </citation>
    <scope>NUCLEOTIDE SEQUENCE</scope>
    <source>
        <strain evidence="5">Isolate 1-1 / race 1 (BBBD)</strain>
        <strain evidence="4">isolate 1-1 / race 1 (BBBD)</strain>
    </source>
</reference>
<feature type="chain" id="PRO_5008110115" evidence="2">
    <location>
        <begin position="26"/>
        <end position="337"/>
    </location>
</feature>
<reference evidence="4" key="4">
    <citation type="submission" date="2025-05" db="UniProtKB">
        <authorList>
            <consortium name="EnsemblFungi"/>
        </authorList>
    </citation>
    <scope>IDENTIFICATION</scope>
    <source>
        <strain evidence="4">isolate 1-1 / race 1 (BBBD)</strain>
    </source>
</reference>
<evidence type="ECO:0000256" key="1">
    <source>
        <dbReference type="SAM" id="MobiDB-lite"/>
    </source>
</evidence>
<dbReference type="VEuPathDB" id="FungiDB:PTTG_12034"/>
<protein>
    <submittedName>
        <fullName evidence="3 4">Uncharacterized protein</fullName>
    </submittedName>
</protein>
<gene>
    <name evidence="3" type="ORF">PTTG_12034</name>
</gene>
<reference evidence="3" key="2">
    <citation type="submission" date="2016-05" db="EMBL/GenBank/DDBJ databases">
        <title>Comparative analysis highlights variable genome content of wheat rusts and divergence of the mating loci.</title>
        <authorList>
            <person name="Cuomo C.A."/>
            <person name="Bakkeren G."/>
            <person name="Szabo L."/>
            <person name="Khalil H."/>
            <person name="Joly D."/>
            <person name="Goldberg J."/>
            <person name="Young S."/>
            <person name="Zeng Q."/>
            <person name="Fellers J."/>
        </authorList>
    </citation>
    <scope>NUCLEOTIDE SEQUENCE [LARGE SCALE GENOMIC DNA]</scope>
    <source>
        <strain evidence="3">1-1 BBBD Race 1</strain>
    </source>
</reference>
<keyword evidence="2" id="KW-0732">Signal</keyword>
<accession>A0A180GNI4</accession>
<evidence type="ECO:0000313" key="4">
    <source>
        <dbReference type="EnsemblFungi" id="PTTG_12034-t43_1-p1"/>
    </source>
</evidence>
<proteinExistence type="predicted"/>
<evidence type="ECO:0000313" key="5">
    <source>
        <dbReference type="Proteomes" id="UP000005240"/>
    </source>
</evidence>
<dbReference type="AlphaFoldDB" id="A0A180GNI4"/>
<evidence type="ECO:0000256" key="2">
    <source>
        <dbReference type="SAM" id="SignalP"/>
    </source>
</evidence>
<organism evidence="3">
    <name type="scientific">Puccinia triticina (isolate 1-1 / race 1 (BBBD))</name>
    <name type="common">Brown leaf rust fungus</name>
    <dbReference type="NCBI Taxonomy" id="630390"/>
    <lineage>
        <taxon>Eukaryota</taxon>
        <taxon>Fungi</taxon>
        <taxon>Dikarya</taxon>
        <taxon>Basidiomycota</taxon>
        <taxon>Pucciniomycotina</taxon>
        <taxon>Pucciniomycetes</taxon>
        <taxon>Pucciniales</taxon>
        <taxon>Pucciniaceae</taxon>
        <taxon>Puccinia</taxon>
    </lineage>
</organism>
<feature type="signal peptide" evidence="2">
    <location>
        <begin position="1"/>
        <end position="25"/>
    </location>
</feature>
<dbReference type="OrthoDB" id="2500347at2759"/>
<reference evidence="3" key="1">
    <citation type="submission" date="2009-11" db="EMBL/GenBank/DDBJ databases">
        <authorList>
            <consortium name="The Broad Institute Genome Sequencing Platform"/>
            <person name="Ward D."/>
            <person name="Feldgarden M."/>
            <person name="Earl A."/>
            <person name="Young S.K."/>
            <person name="Zeng Q."/>
            <person name="Koehrsen M."/>
            <person name="Alvarado L."/>
            <person name="Berlin A."/>
            <person name="Bochicchio J."/>
            <person name="Borenstein D."/>
            <person name="Chapman S.B."/>
            <person name="Chen Z."/>
            <person name="Engels R."/>
            <person name="Freedman E."/>
            <person name="Gellesch M."/>
            <person name="Goldberg J."/>
            <person name="Griggs A."/>
            <person name="Gujja S."/>
            <person name="Heilman E."/>
            <person name="Heiman D."/>
            <person name="Hepburn T."/>
            <person name="Howarth C."/>
            <person name="Jen D."/>
            <person name="Larson L."/>
            <person name="Lewis B."/>
            <person name="Mehta T."/>
            <person name="Park D."/>
            <person name="Pearson M."/>
            <person name="Roberts A."/>
            <person name="Saif S."/>
            <person name="Shea T."/>
            <person name="Shenoy N."/>
            <person name="Sisk P."/>
            <person name="Stolte C."/>
            <person name="Sykes S."/>
            <person name="Thomson T."/>
            <person name="Walk T."/>
            <person name="White J."/>
            <person name="Yandava C."/>
            <person name="Izard J."/>
            <person name="Baranova O.V."/>
            <person name="Blanton J.M."/>
            <person name="Tanner A.C."/>
            <person name="Dewhirst F.E."/>
            <person name="Haas B."/>
            <person name="Nusbaum C."/>
            <person name="Birren B."/>
        </authorList>
    </citation>
    <scope>NUCLEOTIDE SEQUENCE [LARGE SCALE GENOMIC DNA]</scope>
    <source>
        <strain evidence="3">1-1 BBBD Race 1</strain>
    </source>
</reference>
<dbReference type="EMBL" id="ADAS02000040">
    <property type="protein sequence ID" value="OAV94367.1"/>
    <property type="molecule type" value="Genomic_DNA"/>
</dbReference>
<dbReference type="Proteomes" id="UP000005240">
    <property type="component" value="Unassembled WGS sequence"/>
</dbReference>
<feature type="region of interest" description="Disordered" evidence="1">
    <location>
        <begin position="72"/>
        <end position="97"/>
    </location>
</feature>
<name>A0A180GNI4_PUCT1</name>
<keyword evidence="5" id="KW-1185">Reference proteome</keyword>